<evidence type="ECO:0000256" key="4">
    <source>
        <dbReference type="ARBA" id="ARBA00022825"/>
    </source>
</evidence>
<evidence type="ECO:0000256" key="2">
    <source>
        <dbReference type="ARBA" id="ARBA00022670"/>
    </source>
</evidence>
<protein>
    <submittedName>
        <fullName evidence="6">Acylamino-acid-releasing enzyme</fullName>
        <ecNumber evidence="6">3.4.19.1</ecNumber>
    </submittedName>
</protein>
<evidence type="ECO:0000256" key="1">
    <source>
        <dbReference type="ARBA" id="ARBA00010040"/>
    </source>
</evidence>
<dbReference type="Gene3D" id="2.120.10.30">
    <property type="entry name" value="TolB, C-terminal domain"/>
    <property type="match status" value="3"/>
</dbReference>
<dbReference type="SUPFAM" id="SSF82171">
    <property type="entry name" value="DPP6 N-terminal domain-like"/>
    <property type="match status" value="1"/>
</dbReference>
<dbReference type="EC" id="3.4.19.1" evidence="6"/>
<dbReference type="GO" id="GO:0008242">
    <property type="term" value="F:omega peptidase activity"/>
    <property type="evidence" value="ECO:0007669"/>
    <property type="project" value="UniProtKB-EC"/>
</dbReference>
<feature type="domain" description="Peptidase S9 prolyl oligopeptidase catalytic" evidence="5">
    <location>
        <begin position="463"/>
        <end position="672"/>
    </location>
</feature>
<evidence type="ECO:0000259" key="5">
    <source>
        <dbReference type="Pfam" id="PF00326"/>
    </source>
</evidence>
<evidence type="ECO:0000256" key="3">
    <source>
        <dbReference type="ARBA" id="ARBA00022801"/>
    </source>
</evidence>
<reference evidence="6" key="1">
    <citation type="submission" date="2018-06" db="EMBL/GenBank/DDBJ databases">
        <authorList>
            <person name="Zhirakovskaya E."/>
        </authorList>
    </citation>
    <scope>NUCLEOTIDE SEQUENCE</scope>
</reference>
<dbReference type="Pfam" id="PF00326">
    <property type="entry name" value="Peptidase_S9"/>
    <property type="match status" value="1"/>
</dbReference>
<dbReference type="GO" id="GO:0004252">
    <property type="term" value="F:serine-type endopeptidase activity"/>
    <property type="evidence" value="ECO:0007669"/>
    <property type="project" value="TreeGrafter"/>
</dbReference>
<dbReference type="InterPro" id="IPR011659">
    <property type="entry name" value="WD40"/>
</dbReference>
<sequence>MPQQEKRPLTAEDLYKFELVSDPQLSPDGAHVIFGLSRVDRETEKKYSNLWLVATDGSSPPRQFTYGDHTDSHPRWSPDGQEIAFFSNRRDEKQSQIYVISLNGGEARPVTNLVGSFTGFSWSPDGRSFATQFRKKDADLLEREKDEQKKKLGVVARHITRLDYKFNGEGYRPSERWHIWTIDANSGEATQLTDGDKFDETEPQWTPDGRFLIFTSNRDPQPDVNWEETELYRIPAAGGEMQLIPAQHNGQKHSHTISPDGNWIAYMGRQKKGHWYQNECIYLVPAEGGKARNLSADSDLQLAIVTLTDVGSGTPQTPPTWSKDGRYLYTMASEKGNQPLLAFSTDPNAPGYKRIVDDAGLVGSFSFNANQGSVAYLWGDLDGPAQVRLHNLRNDQTNGLTQFNKNWMAEIEVGIIEEVWFKGKDDTDLHGWIMTPPNFDSAQKYPSILEIHGGPQTQYGRAYFHELRLLAAQGCVVYWSNPRGSQGYGQDFAGAIYNKWGTVDFDDVMAWADHVAKLPYIDKERMGVTGGSYGGYMTTLIIGRDHRFKAAVAQRVVSNFISFYGSSDLSIGTQHLLGAEKPPWDDLENYWRQSPIATIGNAQTPTMLIHSESDLRCDKEQGEQVFVALKKLGIDTEMILFPEENHGLSRAGRTDRRIQRLTHMLRWFATYL</sequence>
<proteinExistence type="inferred from homology"/>
<dbReference type="PANTHER" id="PTHR42776">
    <property type="entry name" value="SERINE PEPTIDASE S9 FAMILY MEMBER"/>
    <property type="match status" value="1"/>
</dbReference>
<keyword evidence="2" id="KW-0645">Protease</keyword>
<dbReference type="Pfam" id="PF07676">
    <property type="entry name" value="PD40"/>
    <property type="match status" value="4"/>
</dbReference>
<dbReference type="InterPro" id="IPR001375">
    <property type="entry name" value="Peptidase_S9_cat"/>
</dbReference>
<dbReference type="GO" id="GO:0006508">
    <property type="term" value="P:proteolysis"/>
    <property type="evidence" value="ECO:0007669"/>
    <property type="project" value="UniProtKB-KW"/>
</dbReference>
<evidence type="ECO:0000313" key="6">
    <source>
        <dbReference type="EMBL" id="VAW32438.1"/>
    </source>
</evidence>
<gene>
    <name evidence="6" type="ORF">MNBD_CHLOROFLEXI01-3614</name>
</gene>
<accession>A0A3B0UNP1</accession>
<dbReference type="Gene3D" id="3.40.50.1820">
    <property type="entry name" value="alpha/beta hydrolase"/>
    <property type="match status" value="1"/>
</dbReference>
<keyword evidence="3 6" id="KW-0378">Hydrolase</keyword>
<dbReference type="SUPFAM" id="SSF53474">
    <property type="entry name" value="alpha/beta-Hydrolases"/>
    <property type="match status" value="1"/>
</dbReference>
<keyword evidence="4" id="KW-0720">Serine protease</keyword>
<organism evidence="6">
    <name type="scientific">hydrothermal vent metagenome</name>
    <dbReference type="NCBI Taxonomy" id="652676"/>
    <lineage>
        <taxon>unclassified sequences</taxon>
        <taxon>metagenomes</taxon>
        <taxon>ecological metagenomes</taxon>
    </lineage>
</organism>
<dbReference type="EMBL" id="UOEU01000356">
    <property type="protein sequence ID" value="VAW32438.1"/>
    <property type="molecule type" value="Genomic_DNA"/>
</dbReference>
<dbReference type="InterPro" id="IPR029058">
    <property type="entry name" value="AB_hydrolase_fold"/>
</dbReference>
<dbReference type="FunFam" id="3.40.50.1820:FF:000028">
    <property type="entry name" value="S9 family peptidase"/>
    <property type="match status" value="1"/>
</dbReference>
<dbReference type="PANTHER" id="PTHR42776:SF27">
    <property type="entry name" value="DIPEPTIDYL PEPTIDASE FAMILY MEMBER 6"/>
    <property type="match status" value="1"/>
</dbReference>
<dbReference type="AlphaFoldDB" id="A0A3B0UNP1"/>
<name>A0A3B0UNP1_9ZZZZ</name>
<comment type="similarity">
    <text evidence="1">Belongs to the peptidase S9C family.</text>
</comment>
<dbReference type="InterPro" id="IPR011042">
    <property type="entry name" value="6-blade_b-propeller_TolB-like"/>
</dbReference>